<proteinExistence type="predicted"/>
<organism evidence="2 3">
    <name type="scientific">Byssochlamys spectabilis (strain No. 5 / NBRC 109023)</name>
    <name type="common">Paecilomyces variotii</name>
    <dbReference type="NCBI Taxonomy" id="1356009"/>
    <lineage>
        <taxon>Eukaryota</taxon>
        <taxon>Fungi</taxon>
        <taxon>Dikarya</taxon>
        <taxon>Ascomycota</taxon>
        <taxon>Pezizomycotina</taxon>
        <taxon>Eurotiomycetes</taxon>
        <taxon>Eurotiomycetidae</taxon>
        <taxon>Eurotiales</taxon>
        <taxon>Thermoascaceae</taxon>
        <taxon>Paecilomyces</taxon>
    </lineage>
</organism>
<protein>
    <submittedName>
        <fullName evidence="2">Uncharacterized protein</fullName>
    </submittedName>
</protein>
<evidence type="ECO:0000313" key="3">
    <source>
        <dbReference type="Proteomes" id="UP000018001"/>
    </source>
</evidence>
<comment type="caution">
    <text evidence="2">The sequence shown here is derived from an EMBL/GenBank/DDBJ whole genome shotgun (WGS) entry which is preliminary data.</text>
</comment>
<reference evidence="3" key="1">
    <citation type="journal article" date="2014" name="Genome Announc.">
        <title>Draft genome sequence of the formaldehyde-resistant fungus Byssochlamys spectabilis No. 5 (anamorph Paecilomyces variotii No. 5) (NBRC109023).</title>
        <authorList>
            <person name="Oka T."/>
            <person name="Ekino K."/>
            <person name="Fukuda K."/>
            <person name="Nomura Y."/>
        </authorList>
    </citation>
    <scope>NUCLEOTIDE SEQUENCE [LARGE SCALE GENOMIC DNA]</scope>
    <source>
        <strain evidence="3">No. 5 / NBRC 109023</strain>
    </source>
</reference>
<name>V5FF00_BYSSN</name>
<keyword evidence="3" id="KW-1185">Reference proteome</keyword>
<dbReference type="AlphaFoldDB" id="V5FF00"/>
<dbReference type="HOGENOM" id="CLU_1749377_0_0_1"/>
<sequence>MNETTGRRHAAKKKEEGVEGEGEQGSSDNRRRCDDPTNVVFLCSRPTSARLGTIAATPKQSVEHAGRPRGSRRTAMEIANEANVQNGGAQEFRVLTRIEVQMKLLHAYLDLISGVPAALLRKKGILPAAQAREHSDTVDVASQQIIIGG</sequence>
<dbReference type="InParanoid" id="V5FF00"/>
<dbReference type="EMBL" id="BAUL01000148">
    <property type="protein sequence ID" value="GAD96079.1"/>
    <property type="molecule type" value="Genomic_DNA"/>
</dbReference>
<dbReference type="Proteomes" id="UP000018001">
    <property type="component" value="Unassembled WGS sequence"/>
</dbReference>
<accession>V5FF00</accession>
<evidence type="ECO:0000256" key="1">
    <source>
        <dbReference type="SAM" id="MobiDB-lite"/>
    </source>
</evidence>
<evidence type="ECO:0000313" key="2">
    <source>
        <dbReference type="EMBL" id="GAD96079.1"/>
    </source>
</evidence>
<gene>
    <name evidence="2" type="ORF">PVAR5_4728</name>
</gene>
<feature type="region of interest" description="Disordered" evidence="1">
    <location>
        <begin position="1"/>
        <end position="36"/>
    </location>
</feature>